<keyword evidence="8" id="KW-0234">DNA repair</keyword>
<feature type="region of interest" description="Disordered" evidence="11">
    <location>
        <begin position="418"/>
        <end position="485"/>
    </location>
</feature>
<dbReference type="GO" id="GO:1905515">
    <property type="term" value="P:non-motile cilium assembly"/>
    <property type="evidence" value="ECO:0007669"/>
    <property type="project" value="TreeGrafter"/>
</dbReference>
<keyword evidence="4" id="KW-0677">Repeat</keyword>
<dbReference type="PROSITE" id="PS50082">
    <property type="entry name" value="WD_REPEATS_2"/>
    <property type="match status" value="1"/>
</dbReference>
<dbReference type="InterPro" id="IPR023170">
    <property type="entry name" value="HhH_base_excis_C"/>
</dbReference>
<dbReference type="GO" id="GO:0030991">
    <property type="term" value="C:intraciliary transport particle A"/>
    <property type="evidence" value="ECO:0007669"/>
    <property type="project" value="TreeGrafter"/>
</dbReference>
<keyword evidence="9" id="KW-0966">Cell projection</keyword>
<dbReference type="Gene3D" id="1.25.40.470">
    <property type="match status" value="1"/>
</dbReference>
<dbReference type="Pfam" id="PF25144">
    <property type="entry name" value="Zn_ribbon_IFT122"/>
    <property type="match status" value="1"/>
</dbReference>
<dbReference type="InterPro" id="IPR056153">
    <property type="entry name" value="Beta-prop_IFT122_1st"/>
</dbReference>
<feature type="compositionally biased region" description="Gly residues" evidence="11">
    <location>
        <begin position="463"/>
        <end position="475"/>
    </location>
</feature>
<feature type="region of interest" description="Disordered" evidence="11">
    <location>
        <begin position="1656"/>
        <end position="1687"/>
    </location>
</feature>
<gene>
    <name evidence="13" type="ORF">VOLCADRAFT_103937</name>
</gene>
<dbReference type="Proteomes" id="UP000001058">
    <property type="component" value="Unassembled WGS sequence"/>
</dbReference>
<accession>D8TQ61</accession>
<dbReference type="InterPro" id="IPR056152">
    <property type="entry name" value="Beta-prop_IFT122_2nd"/>
</dbReference>
<dbReference type="Gene3D" id="2.130.10.10">
    <property type="entry name" value="YVTN repeat-like/Quinoprotein amine dehydrogenase"/>
    <property type="match status" value="2"/>
</dbReference>
<evidence type="ECO:0000313" key="14">
    <source>
        <dbReference type="Proteomes" id="UP000001058"/>
    </source>
</evidence>
<dbReference type="InterPro" id="IPR036322">
    <property type="entry name" value="WD40_repeat_dom_sf"/>
</dbReference>
<dbReference type="Gene3D" id="1.10.340.30">
    <property type="entry name" value="Hypothetical protein, domain 2"/>
    <property type="match status" value="1"/>
</dbReference>
<dbReference type="InterPro" id="IPR012904">
    <property type="entry name" value="OGG_N"/>
</dbReference>
<reference evidence="13 14" key="1">
    <citation type="journal article" date="2010" name="Science">
        <title>Genomic analysis of organismal complexity in the multicellular green alga Volvox carteri.</title>
        <authorList>
            <person name="Prochnik S.E."/>
            <person name="Umen J."/>
            <person name="Nedelcu A.M."/>
            <person name="Hallmann A."/>
            <person name="Miller S.M."/>
            <person name="Nishii I."/>
            <person name="Ferris P."/>
            <person name="Kuo A."/>
            <person name="Mitros T."/>
            <person name="Fritz-Laylin L.K."/>
            <person name="Hellsten U."/>
            <person name="Chapman J."/>
            <person name="Simakov O."/>
            <person name="Rensing S.A."/>
            <person name="Terry A."/>
            <person name="Pangilinan J."/>
            <person name="Kapitonov V."/>
            <person name="Jurka J."/>
            <person name="Salamov A."/>
            <person name="Shapiro H."/>
            <person name="Schmutz J."/>
            <person name="Grimwood J."/>
            <person name="Lindquist E."/>
            <person name="Lucas S."/>
            <person name="Grigoriev I.V."/>
            <person name="Schmitt R."/>
            <person name="Kirk D."/>
            <person name="Rokhsar D.S."/>
        </authorList>
    </citation>
    <scope>NUCLEOTIDE SEQUENCE [LARGE SCALE GENOMIC DNA]</scope>
    <source>
        <strain evidence="14">f. Nagariensis / Eve</strain>
    </source>
</reference>
<protein>
    <recommendedName>
        <fullName evidence="2">Intraflagellar transport protein 122 homolog</fullName>
    </recommendedName>
</protein>
<dbReference type="SMART" id="SM00320">
    <property type="entry name" value="WD40"/>
    <property type="match status" value="8"/>
</dbReference>
<dbReference type="GO" id="GO:0061512">
    <property type="term" value="P:protein localization to cilium"/>
    <property type="evidence" value="ECO:0007669"/>
    <property type="project" value="TreeGrafter"/>
</dbReference>
<name>D8TQ61_VOLCA</name>
<keyword evidence="3 10" id="KW-0853">WD repeat</keyword>
<dbReference type="PROSITE" id="PS50294">
    <property type="entry name" value="WD_REPEATS_REGION"/>
    <property type="match status" value="1"/>
</dbReference>
<proteinExistence type="predicted"/>
<feature type="repeat" description="WD" evidence="10">
    <location>
        <begin position="529"/>
        <end position="560"/>
    </location>
</feature>
<dbReference type="GO" id="GO:0003684">
    <property type="term" value="F:damaged DNA binding"/>
    <property type="evidence" value="ECO:0007669"/>
    <property type="project" value="InterPro"/>
</dbReference>
<dbReference type="GO" id="GO:0035721">
    <property type="term" value="P:intraciliary retrograde transport"/>
    <property type="evidence" value="ECO:0007669"/>
    <property type="project" value="TreeGrafter"/>
</dbReference>
<dbReference type="GO" id="GO:0006289">
    <property type="term" value="P:nucleotide-excision repair"/>
    <property type="evidence" value="ECO:0007669"/>
    <property type="project" value="InterPro"/>
</dbReference>
<dbReference type="KEGG" id="vcn:VOLCADRAFT_103937"/>
<organism evidence="14">
    <name type="scientific">Volvox carteri f. nagariensis</name>
    <dbReference type="NCBI Taxonomy" id="3068"/>
    <lineage>
        <taxon>Eukaryota</taxon>
        <taxon>Viridiplantae</taxon>
        <taxon>Chlorophyta</taxon>
        <taxon>core chlorophytes</taxon>
        <taxon>Chlorophyceae</taxon>
        <taxon>CS clade</taxon>
        <taxon>Chlamydomonadales</taxon>
        <taxon>Volvocaceae</taxon>
        <taxon>Volvox</taxon>
    </lineage>
</organism>
<dbReference type="InterPro" id="IPR003265">
    <property type="entry name" value="HhH-GPD_domain"/>
</dbReference>
<evidence type="ECO:0000256" key="11">
    <source>
        <dbReference type="SAM" id="MobiDB-lite"/>
    </source>
</evidence>
<dbReference type="GeneID" id="9625208"/>
<dbReference type="FunFam" id="2.130.10.10:FF:002087">
    <property type="entry name" value="Intraflagellar transport protein 122"/>
    <property type="match status" value="1"/>
</dbReference>
<evidence type="ECO:0000256" key="8">
    <source>
        <dbReference type="ARBA" id="ARBA00023204"/>
    </source>
</evidence>
<dbReference type="Pfam" id="PF25295">
    <property type="entry name" value="TPR_IFT122"/>
    <property type="match status" value="1"/>
</dbReference>
<dbReference type="OrthoDB" id="10255582at2759"/>
<feature type="domain" description="HhH-GPD" evidence="12">
    <location>
        <begin position="99"/>
        <end position="285"/>
    </location>
</feature>
<feature type="compositionally biased region" description="Acidic residues" evidence="11">
    <location>
        <begin position="345"/>
        <end position="361"/>
    </location>
</feature>
<evidence type="ECO:0000256" key="3">
    <source>
        <dbReference type="ARBA" id="ARBA00022574"/>
    </source>
</evidence>
<dbReference type="PANTHER" id="PTHR12764">
    <property type="entry name" value="WD REPEAT DOMAIN-RELATED"/>
    <property type="match status" value="1"/>
</dbReference>
<dbReference type="SUPFAM" id="SSF48150">
    <property type="entry name" value="DNA-glycosylase"/>
    <property type="match status" value="1"/>
</dbReference>
<dbReference type="Gene3D" id="1.10.1670.10">
    <property type="entry name" value="Helix-hairpin-Helix base-excision DNA repair enzymes (C-terminal)"/>
    <property type="match status" value="1"/>
</dbReference>
<evidence type="ECO:0000256" key="7">
    <source>
        <dbReference type="ARBA" id="ARBA00023069"/>
    </source>
</evidence>
<evidence type="ECO:0000313" key="13">
    <source>
        <dbReference type="EMBL" id="EFJ50349.1"/>
    </source>
</evidence>
<dbReference type="RefSeq" id="XP_002948474.1">
    <property type="nucleotide sequence ID" value="XM_002948428.1"/>
</dbReference>
<dbReference type="SUPFAM" id="SSF50978">
    <property type="entry name" value="WD40 repeat-like"/>
    <property type="match status" value="2"/>
</dbReference>
<dbReference type="FunFam" id="1.25.40.470:FF:000029">
    <property type="entry name" value="Intraflagellar transport protein 122"/>
    <property type="match status" value="1"/>
</dbReference>
<dbReference type="PANTHER" id="PTHR12764:SF4">
    <property type="entry name" value="INTRAFLAGELLAR TRANSPORT PROTEIN 122 HOMOLOG"/>
    <property type="match status" value="1"/>
</dbReference>
<keyword evidence="14" id="KW-1185">Reference proteome</keyword>
<keyword evidence="6" id="KW-0378">Hydrolase</keyword>
<evidence type="ECO:0000256" key="9">
    <source>
        <dbReference type="ARBA" id="ARBA00023273"/>
    </source>
</evidence>
<evidence type="ECO:0000256" key="6">
    <source>
        <dbReference type="ARBA" id="ARBA00022801"/>
    </source>
</evidence>
<dbReference type="Pfam" id="PF23381">
    <property type="entry name" value="Beta-prop_IFT122_1st"/>
    <property type="match status" value="2"/>
</dbReference>
<evidence type="ECO:0000259" key="12">
    <source>
        <dbReference type="SMART" id="SM00478"/>
    </source>
</evidence>
<dbReference type="CDD" id="cd00056">
    <property type="entry name" value="ENDO3c"/>
    <property type="match status" value="1"/>
</dbReference>
<dbReference type="SMART" id="SM00478">
    <property type="entry name" value="ENDO3c"/>
    <property type="match status" value="1"/>
</dbReference>
<dbReference type="STRING" id="3068.D8TQ61"/>
<evidence type="ECO:0000256" key="5">
    <source>
        <dbReference type="ARBA" id="ARBA00022763"/>
    </source>
</evidence>
<feature type="region of interest" description="Disordered" evidence="11">
    <location>
        <begin position="277"/>
        <end position="379"/>
    </location>
</feature>
<dbReference type="InterPro" id="IPR039857">
    <property type="entry name" value="Ift122/121"/>
</dbReference>
<dbReference type="InterPro" id="IPR015943">
    <property type="entry name" value="WD40/YVTN_repeat-like_dom_sf"/>
</dbReference>
<keyword evidence="5" id="KW-0227">DNA damage</keyword>
<comment type="subcellular location">
    <subcellularLocation>
        <location evidence="1">Cell projection</location>
        <location evidence="1">Cilium</location>
    </subcellularLocation>
</comment>
<dbReference type="EMBL" id="GL378331">
    <property type="protein sequence ID" value="EFJ50349.1"/>
    <property type="molecule type" value="Genomic_DNA"/>
</dbReference>
<evidence type="ECO:0000256" key="1">
    <source>
        <dbReference type="ARBA" id="ARBA00004138"/>
    </source>
</evidence>
<evidence type="ECO:0000256" key="2">
    <source>
        <dbReference type="ARBA" id="ARBA00019442"/>
    </source>
</evidence>
<dbReference type="Pfam" id="PF07934">
    <property type="entry name" value="OGG_N"/>
    <property type="match status" value="1"/>
</dbReference>
<dbReference type="GO" id="GO:0006284">
    <property type="term" value="P:base-excision repair"/>
    <property type="evidence" value="ECO:0007669"/>
    <property type="project" value="InterPro"/>
</dbReference>
<sequence>MSDPNDPKPISIFESRMQVRLYQSENDVLFRVLARGRGADAAEDAAVLRDYFNLDTTRLCHLAIGWAASCSRFREVSPHFPGARMLRQDPLECLFQFICSSNNHISRIHGMVERLCSMYGTPLEPTTAPATPGAAAVAAASGSGALRLLLANGGHGPSCYRARFIVGTTRALLSKPGGGRAWLLGLRDVALGEAVEALTDLPGIGPKVAACICLFSLDKHEAIPVDTHVWQIAVRYYCPQLAGKSLTKKVHGEVQQVFVERFGPYAGWLSHLASQQHRLPEHLRQGKKAAAPGGKRRGRGQQGRSSGGKQNGHDEELDDQGECERNSEGGNSGGRAAADVAAGGGDEDDDDDDEDDEDAEDGPGNRRGGASGRRYQARKKAAATAAVTAEQPVMKACEGTRDGGSRGLRKAAVAAACAAEQDAPQEPLVDVPARGGGRRRGPARQSRAVPLERKTGPQKTLPNGGGSGGGGGGGDDAGRVSMKSQPEKDGIRNVCYDLCFKPDGSQVVAGIGNRVLVYDAADGDLLHALKGHKDSIYCVAYAQNGKRFASGGADKTVIIWTSKAEGILKYTHNDAIQCLSYNPVTQQLASATASDVGLWSPEQKSVAKHKVASRICSISWTADGAYLALGCFDGVISIRDKGGSEKHRIETGPSPVWSICWNPVETNVLCAGCFDGFLKFYMMSGQQKSKDRELAFDPLCVSYFSSGEYITVSGTDKTVHLYTRDGTYLTKIAERDSWVWAVRPRPKHNFVAVGTELGGIAMFQLIFSTVHGLYQDRYAYRDQMTDVIIQHLITEQKVRIKCKDYVKKIAVYKDKLAVQLQNKVVIYELANADDFDMHYQSATKIQQKLDCNLLVVTSHHVILCQEKKLQLYNFDGVKEREWVLDSVIRYIKVVGGPPRREGLLVGLKSGAILKIFVDNPFPIPLIKHTASVRCLDLSSSRNKLAVVDENAKVLVYNLITKELVFEESNANSVAWNSEFEDMFCYSGNGMLSIKTGDFPLHQQKLQGFVVGFKGSKIFCLHYVSMQTIDVPQSASMYRYLERKDFESAYRVACLGVTEADWKQLALEALQALNLDVARKAFIRIRDVRFVELVNRTEAGRKGGTSEQLLLAEIMAFQGRYQEAARLFTQAGSVDKAMEMFSDLRQFDEAKKWAEEFAASGRGDQRSVQELINRQAEWSEEVKNYDAAAEMYIKAKKYDRAIAILAKHQWWDKLIGVVRQLDKTDARCLGMCAGHFRRASNFAYAKETLLKMDDTKGLITLYVEAEKWDDAFLLLHAHPECRQDVYLPYAKWLSSQDRFDEARLAYQEGGFPSLATRILEQLCGNAVVESRFSDAAFYYYQLAMEALKSIKNPPSAMSPSDRTALERFTELYDRAEVYYAYDIVHKSVHSPFRTTHPDTLFNASRFLLMRTLPPREVPLGVSVVNIVYVMAKQAVEAGAFKLARFAYNKLQTLVLPAAWQAEVDLASVVIRSKPFSDKEDLLPVCWRCTTTNPLLNTQGDYCINCGAPFIRSFVTFEHLPVVEFELEPGIEDDDAQRLLGEDAGLEAARREQRAARQAKAAEMGGNVLRLDQDEINRMDDAFAAQMMVPNTTIRVDRAMLRRLKTAEVMVRTWPNPVIPRQYFRVMDSEVPLCCGPCGHFFEQDEYEMAALERGSAPFSRTTVRPEGMVPGDDGDDDSPAPPTAGGLAPTSSVDVSIIDFCMALI</sequence>
<dbReference type="InterPro" id="IPR057411">
    <property type="entry name" value="TPR_IFT122"/>
</dbReference>
<dbReference type="InterPro" id="IPR001680">
    <property type="entry name" value="WD40_rpt"/>
</dbReference>
<dbReference type="InterPro" id="IPR056838">
    <property type="entry name" value="Zn_ribbon_IFT122"/>
</dbReference>
<evidence type="ECO:0000256" key="4">
    <source>
        <dbReference type="ARBA" id="ARBA00022737"/>
    </source>
</evidence>
<evidence type="ECO:0000256" key="10">
    <source>
        <dbReference type="PROSITE-ProRule" id="PRU00221"/>
    </source>
</evidence>
<dbReference type="eggNOG" id="KOG2875">
    <property type="taxonomic scope" value="Eukaryota"/>
</dbReference>
<dbReference type="GO" id="GO:0008534">
    <property type="term" value="F:oxidized purine nucleobase lesion DNA N-glycosylase activity"/>
    <property type="evidence" value="ECO:0007669"/>
    <property type="project" value="InterPro"/>
</dbReference>
<dbReference type="GO" id="GO:0097730">
    <property type="term" value="C:non-motile cilium"/>
    <property type="evidence" value="ECO:0007669"/>
    <property type="project" value="TreeGrafter"/>
</dbReference>
<keyword evidence="7" id="KW-0969">Cilium</keyword>
<dbReference type="eggNOG" id="KOG1538">
    <property type="taxonomic scope" value="Eukaryota"/>
</dbReference>
<dbReference type="InterPro" id="IPR011257">
    <property type="entry name" value="DNA_glycosylase"/>
</dbReference>
<dbReference type="InParanoid" id="D8TQ61"/>
<dbReference type="FunFam" id="2.130.10.10:FF:000176">
    <property type="entry name" value="Intraflagellar transport protein 122 homolog"/>
    <property type="match status" value="1"/>
</dbReference>
<dbReference type="Pfam" id="PF23377">
    <property type="entry name" value="Beta-prop_IFT122_2nd"/>
    <property type="match status" value="1"/>
</dbReference>